<name>A0AAD3DU31_9CHLO</name>
<keyword evidence="4" id="KW-1185">Reference proteome</keyword>
<dbReference type="EMBL" id="BMAR01000020">
    <property type="protein sequence ID" value="GFR47863.1"/>
    <property type="molecule type" value="Genomic_DNA"/>
</dbReference>
<feature type="region of interest" description="Disordered" evidence="1">
    <location>
        <begin position="463"/>
        <end position="483"/>
    </location>
</feature>
<keyword evidence="2" id="KW-0732">Signal</keyword>
<feature type="non-terminal residue" evidence="3">
    <location>
        <position position="1"/>
    </location>
</feature>
<organism evidence="3 4">
    <name type="scientific">Astrephomene gubernaculifera</name>
    <dbReference type="NCBI Taxonomy" id="47775"/>
    <lineage>
        <taxon>Eukaryota</taxon>
        <taxon>Viridiplantae</taxon>
        <taxon>Chlorophyta</taxon>
        <taxon>core chlorophytes</taxon>
        <taxon>Chlorophyceae</taxon>
        <taxon>CS clade</taxon>
        <taxon>Chlamydomonadales</taxon>
        <taxon>Astrephomenaceae</taxon>
        <taxon>Astrephomene</taxon>
    </lineage>
</organism>
<protein>
    <submittedName>
        <fullName evidence="3">Uncharacterized protein</fullName>
    </submittedName>
</protein>
<gene>
    <name evidence="3" type="ORF">Agub_g9672</name>
</gene>
<feature type="chain" id="PRO_5042045795" evidence="2">
    <location>
        <begin position="17"/>
        <end position="500"/>
    </location>
</feature>
<evidence type="ECO:0000313" key="4">
    <source>
        <dbReference type="Proteomes" id="UP001054857"/>
    </source>
</evidence>
<proteinExistence type="predicted"/>
<dbReference type="Proteomes" id="UP001054857">
    <property type="component" value="Unassembled WGS sequence"/>
</dbReference>
<feature type="signal peptide" evidence="2">
    <location>
        <begin position="1"/>
        <end position="16"/>
    </location>
</feature>
<feature type="compositionally biased region" description="Low complexity" evidence="1">
    <location>
        <begin position="463"/>
        <end position="478"/>
    </location>
</feature>
<evidence type="ECO:0000256" key="2">
    <source>
        <dbReference type="SAM" id="SignalP"/>
    </source>
</evidence>
<reference evidence="3 4" key="1">
    <citation type="journal article" date="2021" name="Sci. Rep.">
        <title>Genome sequencing of the multicellular alga Astrephomene provides insights into convergent evolution of germ-soma differentiation.</title>
        <authorList>
            <person name="Yamashita S."/>
            <person name="Yamamoto K."/>
            <person name="Matsuzaki R."/>
            <person name="Suzuki S."/>
            <person name="Yamaguchi H."/>
            <person name="Hirooka S."/>
            <person name="Minakuchi Y."/>
            <person name="Miyagishima S."/>
            <person name="Kawachi M."/>
            <person name="Toyoda A."/>
            <person name="Nozaki H."/>
        </authorList>
    </citation>
    <scope>NUCLEOTIDE SEQUENCE [LARGE SCALE GENOMIC DNA]</scope>
    <source>
        <strain evidence="3 4">NIES-4017</strain>
    </source>
</reference>
<evidence type="ECO:0000313" key="3">
    <source>
        <dbReference type="EMBL" id="GFR47863.1"/>
    </source>
</evidence>
<accession>A0AAD3DU31</accession>
<evidence type="ECO:0000256" key="1">
    <source>
        <dbReference type="SAM" id="MobiDB-lite"/>
    </source>
</evidence>
<sequence>NRGLFLQLLALRIATGVYNTARGQLSVPCAPSTKFSEQPPSVNAIVCSYYSGASSAGPEYAVLLSPKDGAQFILPREGASNGSGVRVRPVSVVGGPDSINLNLVVISRGPDPYDTALDAAKHLAKATGAQPDDVRTYMLPLMDCVHRMRYDASIAAASAPDKEKPTAFVCPAAATAAALEQQLHEGFLVQEGPGCPAKPLLQAPGLRLCPGMSAPLGFRYSGRSVVYGKATGHVLAVMDTAAALKMAPAAGLRSAASSGSFARAVSLGLDSPAGVSAAASSASASTSAAPSPAMSRCNSAGAALSDVAVLEPLGTAAASSAALAGADAAAGGGSPPPSSAAMAAAPSAVPVTSLSGRSIIAAPIIQVVASTGAAAGTTTVQAAGAAAPAVPARRSSSSLSPFANDMSDMETKRVASSFATPTGAAAQALTSFALVGVKAAGRREGAIRCCRIMPAAALASSTTLAESPSTSRGAASAAGGSGSGGLGLVVQVELTAPFAA</sequence>
<comment type="caution">
    <text evidence="3">The sequence shown here is derived from an EMBL/GenBank/DDBJ whole genome shotgun (WGS) entry which is preliminary data.</text>
</comment>
<feature type="non-terminal residue" evidence="3">
    <location>
        <position position="500"/>
    </location>
</feature>
<dbReference type="AlphaFoldDB" id="A0AAD3DU31"/>